<comment type="similarity">
    <text evidence="1 9 11">Belongs to the peptidase A8 family.</text>
</comment>
<dbReference type="AlphaFoldDB" id="A0A318J6R6"/>
<comment type="catalytic activity">
    <reaction evidence="9 10">
        <text>Release of signal peptides from bacterial membrane prolipoproteins. Hydrolyzes -Xaa-Yaa-Zaa-|-(S,diacylglyceryl)Cys-, in which Xaa is hydrophobic (preferably Leu), and Yaa (Ala or Ser) and Zaa (Gly or Ala) have small, neutral side chains.</text>
        <dbReference type="EC" id="3.4.23.36"/>
    </reaction>
</comment>
<organism evidence="12 13">
    <name type="scientific">Aquitalea magnusonii</name>
    <dbReference type="NCBI Taxonomy" id="332411"/>
    <lineage>
        <taxon>Bacteria</taxon>
        <taxon>Pseudomonadati</taxon>
        <taxon>Pseudomonadota</taxon>
        <taxon>Betaproteobacteria</taxon>
        <taxon>Neisseriales</taxon>
        <taxon>Chromobacteriaceae</taxon>
        <taxon>Aquitalea</taxon>
    </lineage>
</organism>
<keyword evidence="13" id="KW-1185">Reference proteome</keyword>
<dbReference type="EC" id="3.4.23.36" evidence="9"/>
<dbReference type="GO" id="GO:0006508">
    <property type="term" value="P:proteolysis"/>
    <property type="evidence" value="ECO:0007669"/>
    <property type="project" value="UniProtKB-KW"/>
</dbReference>
<dbReference type="GO" id="GO:0005886">
    <property type="term" value="C:plasma membrane"/>
    <property type="evidence" value="ECO:0007669"/>
    <property type="project" value="UniProtKB-SubCell"/>
</dbReference>
<dbReference type="HAMAP" id="MF_00161">
    <property type="entry name" value="LspA"/>
    <property type="match status" value="1"/>
</dbReference>
<keyword evidence="5 9" id="KW-0064">Aspartyl protease</keyword>
<comment type="subcellular location">
    <subcellularLocation>
        <location evidence="9">Cell membrane</location>
        <topology evidence="9">Multi-pass membrane protein</topology>
    </subcellularLocation>
</comment>
<dbReference type="PANTHER" id="PTHR33695">
    <property type="entry name" value="LIPOPROTEIN SIGNAL PEPTIDASE"/>
    <property type="match status" value="1"/>
</dbReference>
<feature type="transmembrane region" description="Helical" evidence="9">
    <location>
        <begin position="46"/>
        <end position="66"/>
    </location>
</feature>
<feature type="active site" evidence="9">
    <location>
        <position position="127"/>
    </location>
</feature>
<evidence type="ECO:0000256" key="3">
    <source>
        <dbReference type="ARBA" id="ARBA00022670"/>
    </source>
</evidence>
<evidence type="ECO:0000256" key="6">
    <source>
        <dbReference type="ARBA" id="ARBA00022801"/>
    </source>
</evidence>
<keyword evidence="6 9" id="KW-0378">Hydrolase</keyword>
<comment type="function">
    <text evidence="9 10">This protein specifically catalyzes the removal of signal peptides from prolipoproteins.</text>
</comment>
<evidence type="ECO:0000256" key="9">
    <source>
        <dbReference type="HAMAP-Rule" id="MF_00161"/>
    </source>
</evidence>
<protein>
    <recommendedName>
        <fullName evidence="9">Lipoprotein signal peptidase</fullName>
        <ecNumber evidence="9">3.4.23.36</ecNumber>
    </recommendedName>
    <alternativeName>
        <fullName evidence="9">Prolipoprotein signal peptidase</fullName>
    </alternativeName>
    <alternativeName>
        <fullName evidence="9">Signal peptidase II</fullName>
        <shortName evidence="9">SPase II</shortName>
    </alternativeName>
</protein>
<keyword evidence="7 9" id="KW-1133">Transmembrane helix</keyword>
<evidence type="ECO:0000256" key="4">
    <source>
        <dbReference type="ARBA" id="ARBA00022692"/>
    </source>
</evidence>
<sequence length="167" mass="18665">MESVMSAPHAKSWPKWMGLVLLVIVLDQLSKIYFNSQYQFGEMRDVIPGYFSFTLIYNPGAAFSFLRDAGGWQKYLFTLLALGVSGYLGWNIIKGRFTGLMNVAASFIIGGAIGNVIDRLAYGHVVDFILVHYQHSWYYPAFNLADSFICVGAVLMVLDSMKQPKSA</sequence>
<evidence type="ECO:0000256" key="1">
    <source>
        <dbReference type="ARBA" id="ARBA00006139"/>
    </source>
</evidence>
<evidence type="ECO:0000256" key="7">
    <source>
        <dbReference type="ARBA" id="ARBA00022989"/>
    </source>
</evidence>
<dbReference type="OrthoDB" id="9810259at2"/>
<dbReference type="NCBIfam" id="TIGR00077">
    <property type="entry name" value="lspA"/>
    <property type="match status" value="1"/>
</dbReference>
<evidence type="ECO:0000256" key="10">
    <source>
        <dbReference type="RuleBase" id="RU000594"/>
    </source>
</evidence>
<name>A0A318J6R6_9NEIS</name>
<dbReference type="Pfam" id="PF01252">
    <property type="entry name" value="Peptidase_A8"/>
    <property type="match status" value="1"/>
</dbReference>
<feature type="active site" evidence="9">
    <location>
        <position position="146"/>
    </location>
</feature>
<evidence type="ECO:0000256" key="8">
    <source>
        <dbReference type="ARBA" id="ARBA00023136"/>
    </source>
</evidence>
<gene>
    <name evidence="9" type="primary">lspA</name>
    <name evidence="12" type="ORF">DFR38_11583</name>
</gene>
<evidence type="ECO:0000256" key="11">
    <source>
        <dbReference type="RuleBase" id="RU004181"/>
    </source>
</evidence>
<evidence type="ECO:0000313" key="12">
    <source>
        <dbReference type="EMBL" id="PXX43455.1"/>
    </source>
</evidence>
<feature type="transmembrane region" description="Helical" evidence="9">
    <location>
        <begin position="16"/>
        <end position="34"/>
    </location>
</feature>
<proteinExistence type="inferred from homology"/>
<evidence type="ECO:0000256" key="2">
    <source>
        <dbReference type="ARBA" id="ARBA00022475"/>
    </source>
</evidence>
<accession>A0A318J6R6</accession>
<dbReference type="UniPathway" id="UPA00665"/>
<feature type="transmembrane region" description="Helical" evidence="9">
    <location>
        <begin position="137"/>
        <end position="158"/>
    </location>
</feature>
<dbReference type="PROSITE" id="PS00855">
    <property type="entry name" value="SPASE_II"/>
    <property type="match status" value="1"/>
</dbReference>
<dbReference type="GO" id="GO:0004190">
    <property type="term" value="F:aspartic-type endopeptidase activity"/>
    <property type="evidence" value="ECO:0007669"/>
    <property type="project" value="UniProtKB-UniRule"/>
</dbReference>
<comment type="pathway">
    <text evidence="9">Protein modification; lipoprotein biosynthesis (signal peptide cleavage).</text>
</comment>
<reference evidence="12 13" key="1">
    <citation type="submission" date="2018-05" db="EMBL/GenBank/DDBJ databases">
        <title>Genomic Encyclopedia of Type Strains, Phase IV (KMG-IV): sequencing the most valuable type-strain genomes for metagenomic binning, comparative biology and taxonomic classification.</title>
        <authorList>
            <person name="Goeker M."/>
        </authorList>
    </citation>
    <scope>NUCLEOTIDE SEQUENCE [LARGE SCALE GENOMIC DNA]</scope>
    <source>
        <strain evidence="12 13">DSM 25134</strain>
    </source>
</reference>
<keyword evidence="8 9" id="KW-0472">Membrane</keyword>
<keyword evidence="4 9" id="KW-0812">Transmembrane</keyword>
<dbReference type="InterPro" id="IPR001872">
    <property type="entry name" value="Peptidase_A8"/>
</dbReference>
<keyword evidence="2 9" id="KW-1003">Cell membrane</keyword>
<dbReference type="PRINTS" id="PR00781">
    <property type="entry name" value="LIPOSIGPTASE"/>
</dbReference>
<feature type="transmembrane region" description="Helical" evidence="9">
    <location>
        <begin position="72"/>
        <end position="90"/>
    </location>
</feature>
<dbReference type="EMBL" id="QJKC01000015">
    <property type="protein sequence ID" value="PXX43455.1"/>
    <property type="molecule type" value="Genomic_DNA"/>
</dbReference>
<evidence type="ECO:0000256" key="5">
    <source>
        <dbReference type="ARBA" id="ARBA00022750"/>
    </source>
</evidence>
<dbReference type="PANTHER" id="PTHR33695:SF1">
    <property type="entry name" value="LIPOPROTEIN SIGNAL PEPTIDASE"/>
    <property type="match status" value="1"/>
</dbReference>
<dbReference type="Proteomes" id="UP000248395">
    <property type="component" value="Unassembled WGS sequence"/>
</dbReference>
<feature type="transmembrane region" description="Helical" evidence="9">
    <location>
        <begin position="97"/>
        <end position="117"/>
    </location>
</feature>
<comment type="caution">
    <text evidence="12">The sequence shown here is derived from an EMBL/GenBank/DDBJ whole genome shotgun (WGS) entry which is preliminary data.</text>
</comment>
<keyword evidence="3 9" id="KW-0645">Protease</keyword>
<evidence type="ECO:0000313" key="13">
    <source>
        <dbReference type="Proteomes" id="UP000248395"/>
    </source>
</evidence>